<feature type="compositionally biased region" description="Basic residues" evidence="1">
    <location>
        <begin position="139"/>
        <end position="149"/>
    </location>
</feature>
<organism evidence="2 3">
    <name type="scientific">Strongyloides papillosus</name>
    <name type="common">Intestinal threadworm</name>
    <dbReference type="NCBI Taxonomy" id="174720"/>
    <lineage>
        <taxon>Eukaryota</taxon>
        <taxon>Metazoa</taxon>
        <taxon>Ecdysozoa</taxon>
        <taxon>Nematoda</taxon>
        <taxon>Chromadorea</taxon>
        <taxon>Rhabditida</taxon>
        <taxon>Tylenchina</taxon>
        <taxon>Panagrolaimomorpha</taxon>
        <taxon>Strongyloidoidea</taxon>
        <taxon>Strongyloididae</taxon>
        <taxon>Strongyloides</taxon>
    </lineage>
</organism>
<dbReference type="AlphaFoldDB" id="A0A0N5CG92"/>
<dbReference type="WBParaSite" id="SPAL_0001687100.1">
    <property type="protein sequence ID" value="SPAL_0001687100.1"/>
    <property type="gene ID" value="SPAL_0001687100"/>
</dbReference>
<protein>
    <submittedName>
        <fullName evidence="3">Uncharacterized protein</fullName>
    </submittedName>
</protein>
<keyword evidence="2" id="KW-1185">Reference proteome</keyword>
<feature type="compositionally biased region" description="Low complexity" evidence="1">
    <location>
        <begin position="119"/>
        <end position="131"/>
    </location>
</feature>
<sequence>MLQLGIADLIQQLCHSAHKNEQQFIGPYVIIEHLHGDSYLISKVTNNSHRLTGTPEKCNARLLKLAPNILQRKPLSLTNDAALPTLSHAEEIIVSNPGTSLIKRGGGRPRKNLSEFQKSTTPNPQPSTSTSIEQPPLQPRKRGRPRKNK</sequence>
<evidence type="ECO:0000313" key="3">
    <source>
        <dbReference type="WBParaSite" id="SPAL_0001687100.1"/>
    </source>
</evidence>
<dbReference type="Proteomes" id="UP000046392">
    <property type="component" value="Unplaced"/>
</dbReference>
<reference evidence="3" key="1">
    <citation type="submission" date="2017-02" db="UniProtKB">
        <authorList>
            <consortium name="WormBaseParasite"/>
        </authorList>
    </citation>
    <scope>IDENTIFICATION</scope>
</reference>
<evidence type="ECO:0000313" key="2">
    <source>
        <dbReference type="Proteomes" id="UP000046392"/>
    </source>
</evidence>
<evidence type="ECO:0000256" key="1">
    <source>
        <dbReference type="SAM" id="MobiDB-lite"/>
    </source>
</evidence>
<accession>A0A0N5CG92</accession>
<feature type="region of interest" description="Disordered" evidence="1">
    <location>
        <begin position="97"/>
        <end position="149"/>
    </location>
</feature>
<proteinExistence type="predicted"/>
<name>A0A0N5CG92_STREA</name>